<feature type="transmembrane region" description="Helical" evidence="1">
    <location>
        <begin position="6"/>
        <end position="24"/>
    </location>
</feature>
<evidence type="ECO:0000313" key="2">
    <source>
        <dbReference type="EMBL" id="OGG85049.1"/>
    </source>
</evidence>
<protein>
    <recommendedName>
        <fullName evidence="4">DUF3828 domain-containing protein</fullName>
    </recommendedName>
</protein>
<evidence type="ECO:0008006" key="4">
    <source>
        <dbReference type="Google" id="ProtNLM"/>
    </source>
</evidence>
<evidence type="ECO:0000313" key="3">
    <source>
        <dbReference type="Proteomes" id="UP000177325"/>
    </source>
</evidence>
<dbReference type="AlphaFoldDB" id="A0A1F6FGQ5"/>
<proteinExistence type="predicted"/>
<reference evidence="2 3" key="1">
    <citation type="journal article" date="2016" name="Nat. Commun.">
        <title>Thousands of microbial genomes shed light on interconnected biogeochemical processes in an aquifer system.</title>
        <authorList>
            <person name="Anantharaman K."/>
            <person name="Brown C.T."/>
            <person name="Hug L.A."/>
            <person name="Sharon I."/>
            <person name="Castelle C.J."/>
            <person name="Probst A.J."/>
            <person name="Thomas B.C."/>
            <person name="Singh A."/>
            <person name="Wilkins M.J."/>
            <person name="Karaoz U."/>
            <person name="Brodie E.L."/>
            <person name="Williams K.H."/>
            <person name="Hubbard S.S."/>
            <person name="Banfield J.F."/>
        </authorList>
    </citation>
    <scope>NUCLEOTIDE SEQUENCE [LARGE SCALE GENOMIC DNA]</scope>
</reference>
<sequence length="253" mass="27757">MNTKKIIIIGGAVLAIIAVSVSLFKSSKDSDGVSETQIPQEEALDVTMVFFDQWLAESQSTTTDPFQSGLINSTRISDEVRNMILDKKANKAEGDLDAVFCQLTVPERLGGKEIFKADTEAQIMILARGFETKSPYQTVATLSAVDGLWQITKIECLQGEVPPEREFDFERSGFLLKSVPAPYTAGNWHLIYEENGTPGHVLPLFFDAESICVALDGTEAVCDPNQFVEPAKALLQADMLDTGADVRRITFES</sequence>
<dbReference type="STRING" id="1798525.A3G90_03235"/>
<keyword evidence="1" id="KW-1133">Transmembrane helix</keyword>
<organism evidence="2 3">
    <name type="scientific">Candidatus Kaiserbacteria bacterium RIFCSPLOWO2_12_FULL_45_26</name>
    <dbReference type="NCBI Taxonomy" id="1798525"/>
    <lineage>
        <taxon>Bacteria</taxon>
        <taxon>Candidatus Kaiseribacteriota</taxon>
    </lineage>
</organism>
<comment type="caution">
    <text evidence="2">The sequence shown here is derived from an EMBL/GenBank/DDBJ whole genome shotgun (WGS) entry which is preliminary data.</text>
</comment>
<evidence type="ECO:0000256" key="1">
    <source>
        <dbReference type="SAM" id="Phobius"/>
    </source>
</evidence>
<dbReference type="Proteomes" id="UP000177325">
    <property type="component" value="Unassembled WGS sequence"/>
</dbReference>
<gene>
    <name evidence="2" type="ORF">A3G90_03235</name>
</gene>
<keyword evidence="1" id="KW-0812">Transmembrane</keyword>
<name>A0A1F6FGQ5_9BACT</name>
<accession>A0A1F6FGQ5</accession>
<dbReference type="EMBL" id="MFMM01000001">
    <property type="protein sequence ID" value="OGG85049.1"/>
    <property type="molecule type" value="Genomic_DNA"/>
</dbReference>
<keyword evidence="1" id="KW-0472">Membrane</keyword>